<evidence type="ECO:0000256" key="1">
    <source>
        <dbReference type="ARBA" id="ARBA00004167"/>
    </source>
</evidence>
<evidence type="ECO:0000256" key="8">
    <source>
        <dbReference type="ARBA" id="ARBA00022840"/>
    </source>
</evidence>
<evidence type="ECO:0000256" key="6">
    <source>
        <dbReference type="ARBA" id="ARBA00022737"/>
    </source>
</evidence>
<comment type="caution">
    <text evidence="15">The sequence shown here is derived from an EMBL/GenBank/DDBJ whole genome shotgun (WGS) entry which is preliminary data.</text>
</comment>
<reference evidence="15" key="1">
    <citation type="submission" date="2020-06" db="EMBL/GenBank/DDBJ databases">
        <authorList>
            <person name="Li T."/>
            <person name="Hu X."/>
            <person name="Zhang T."/>
            <person name="Song X."/>
            <person name="Zhang H."/>
            <person name="Dai N."/>
            <person name="Sheng W."/>
            <person name="Hou X."/>
            <person name="Wei L."/>
        </authorList>
    </citation>
    <scope>NUCLEOTIDE SEQUENCE</scope>
    <source>
        <strain evidence="15">G01</strain>
        <tissue evidence="15">Leaf</tissue>
    </source>
</reference>
<keyword evidence="15" id="KW-0675">Receptor</keyword>
<evidence type="ECO:0000256" key="13">
    <source>
        <dbReference type="SAM" id="SignalP"/>
    </source>
</evidence>
<evidence type="ECO:0000256" key="2">
    <source>
        <dbReference type="ARBA" id="ARBA00022614"/>
    </source>
</evidence>
<dbReference type="Gene3D" id="3.80.10.10">
    <property type="entry name" value="Ribonuclease Inhibitor"/>
    <property type="match status" value="1"/>
</dbReference>
<dbReference type="FunFam" id="3.30.200.20:FF:000178">
    <property type="entry name" value="serine/threonine-protein kinase PBS1-like"/>
    <property type="match status" value="1"/>
</dbReference>
<dbReference type="InterPro" id="IPR024788">
    <property type="entry name" value="Malectin-like_Carb-bd_dom"/>
</dbReference>
<feature type="chain" id="PRO_5043509165" evidence="13">
    <location>
        <begin position="21"/>
        <end position="906"/>
    </location>
</feature>
<evidence type="ECO:0000256" key="4">
    <source>
        <dbReference type="ARBA" id="ARBA00022692"/>
    </source>
</evidence>
<dbReference type="SUPFAM" id="SSF52058">
    <property type="entry name" value="L domain-like"/>
    <property type="match status" value="1"/>
</dbReference>
<dbReference type="Gene3D" id="1.10.510.10">
    <property type="entry name" value="Transferase(Phosphotransferase) domain 1"/>
    <property type="match status" value="1"/>
</dbReference>
<dbReference type="EMBL" id="JACGWK010000003">
    <property type="protein sequence ID" value="KAL0364264.1"/>
    <property type="molecule type" value="Genomic_DNA"/>
</dbReference>
<evidence type="ECO:0000256" key="12">
    <source>
        <dbReference type="SAM" id="Phobius"/>
    </source>
</evidence>
<dbReference type="PROSITE" id="PS50011">
    <property type="entry name" value="PROTEIN_KINASE_DOM"/>
    <property type="match status" value="1"/>
</dbReference>
<dbReference type="GO" id="GO:0016020">
    <property type="term" value="C:membrane"/>
    <property type="evidence" value="ECO:0007669"/>
    <property type="project" value="UniProtKB-SubCell"/>
</dbReference>
<dbReference type="InterPro" id="IPR000719">
    <property type="entry name" value="Prot_kinase_dom"/>
</dbReference>
<dbReference type="Gene3D" id="3.30.200.20">
    <property type="entry name" value="Phosphorylase Kinase, domain 1"/>
    <property type="match status" value="1"/>
</dbReference>
<evidence type="ECO:0000313" key="15">
    <source>
        <dbReference type="EMBL" id="KAL0364264.1"/>
    </source>
</evidence>
<dbReference type="InterPro" id="IPR032675">
    <property type="entry name" value="LRR_dom_sf"/>
</dbReference>
<dbReference type="InterPro" id="IPR008271">
    <property type="entry name" value="Ser/Thr_kinase_AS"/>
</dbReference>
<evidence type="ECO:0000256" key="10">
    <source>
        <dbReference type="ARBA" id="ARBA00023136"/>
    </source>
</evidence>
<dbReference type="PANTHER" id="PTHR45631">
    <property type="entry name" value="OS07G0107800 PROTEIN-RELATED"/>
    <property type="match status" value="1"/>
</dbReference>
<dbReference type="PANTHER" id="PTHR45631:SF19">
    <property type="entry name" value="PROTEIN KINASE DOMAIN-CONTAINING PROTEIN"/>
    <property type="match status" value="1"/>
</dbReference>
<feature type="domain" description="Protein kinase" evidence="14">
    <location>
        <begin position="608"/>
        <end position="860"/>
    </location>
</feature>
<dbReference type="Pfam" id="PF12819">
    <property type="entry name" value="Malectin_like"/>
    <property type="match status" value="1"/>
</dbReference>
<keyword evidence="2" id="KW-0433">Leucine-rich repeat</keyword>
<organism evidence="15">
    <name type="scientific">Sesamum angustifolium</name>
    <dbReference type="NCBI Taxonomy" id="2727405"/>
    <lineage>
        <taxon>Eukaryota</taxon>
        <taxon>Viridiplantae</taxon>
        <taxon>Streptophyta</taxon>
        <taxon>Embryophyta</taxon>
        <taxon>Tracheophyta</taxon>
        <taxon>Spermatophyta</taxon>
        <taxon>Magnoliopsida</taxon>
        <taxon>eudicotyledons</taxon>
        <taxon>Gunneridae</taxon>
        <taxon>Pentapetalae</taxon>
        <taxon>asterids</taxon>
        <taxon>lamiids</taxon>
        <taxon>Lamiales</taxon>
        <taxon>Pedaliaceae</taxon>
        <taxon>Sesamum</taxon>
    </lineage>
</organism>
<evidence type="ECO:0000256" key="3">
    <source>
        <dbReference type="ARBA" id="ARBA00022679"/>
    </source>
</evidence>
<dbReference type="InterPro" id="IPR011009">
    <property type="entry name" value="Kinase-like_dom_sf"/>
</dbReference>
<accession>A0AAW2Q913</accession>
<evidence type="ECO:0000256" key="7">
    <source>
        <dbReference type="ARBA" id="ARBA00022741"/>
    </source>
</evidence>
<protein>
    <submittedName>
        <fullName evidence="15">LRR receptor-like serine/threonine-protein kinase</fullName>
    </submittedName>
</protein>
<dbReference type="GO" id="GO:0004672">
    <property type="term" value="F:protein kinase activity"/>
    <property type="evidence" value="ECO:0007669"/>
    <property type="project" value="InterPro"/>
</dbReference>
<comment type="subcellular location">
    <subcellularLocation>
        <location evidence="1">Membrane</location>
        <topology evidence="1">Single-pass membrane protein</topology>
    </subcellularLocation>
</comment>
<name>A0AAW2Q913_9LAMI</name>
<keyword evidence="15" id="KW-0418">Kinase</keyword>
<evidence type="ECO:0000256" key="5">
    <source>
        <dbReference type="ARBA" id="ARBA00022729"/>
    </source>
</evidence>
<feature type="transmembrane region" description="Helical" evidence="12">
    <location>
        <begin position="530"/>
        <end position="554"/>
    </location>
</feature>
<evidence type="ECO:0000256" key="11">
    <source>
        <dbReference type="ARBA" id="ARBA00023180"/>
    </source>
</evidence>
<keyword evidence="3" id="KW-0808">Transferase</keyword>
<keyword evidence="11" id="KW-0325">Glycoprotein</keyword>
<dbReference type="PROSITE" id="PS00108">
    <property type="entry name" value="PROTEIN_KINASE_ST"/>
    <property type="match status" value="1"/>
</dbReference>
<keyword evidence="6" id="KW-0677">Repeat</keyword>
<evidence type="ECO:0000259" key="14">
    <source>
        <dbReference type="PROSITE" id="PS50011"/>
    </source>
</evidence>
<dbReference type="GO" id="GO:0005524">
    <property type="term" value="F:ATP binding"/>
    <property type="evidence" value="ECO:0007669"/>
    <property type="project" value="UniProtKB-KW"/>
</dbReference>
<reference evidence="15" key="2">
    <citation type="journal article" date="2024" name="Plant">
        <title>Genomic evolution and insights into agronomic trait innovations of Sesamum species.</title>
        <authorList>
            <person name="Miao H."/>
            <person name="Wang L."/>
            <person name="Qu L."/>
            <person name="Liu H."/>
            <person name="Sun Y."/>
            <person name="Le M."/>
            <person name="Wang Q."/>
            <person name="Wei S."/>
            <person name="Zheng Y."/>
            <person name="Lin W."/>
            <person name="Duan Y."/>
            <person name="Cao H."/>
            <person name="Xiong S."/>
            <person name="Wang X."/>
            <person name="Wei L."/>
            <person name="Li C."/>
            <person name="Ma Q."/>
            <person name="Ju M."/>
            <person name="Zhao R."/>
            <person name="Li G."/>
            <person name="Mu C."/>
            <person name="Tian Q."/>
            <person name="Mei H."/>
            <person name="Zhang T."/>
            <person name="Gao T."/>
            <person name="Zhang H."/>
        </authorList>
    </citation>
    <scope>NUCLEOTIDE SEQUENCE</scope>
    <source>
        <strain evidence="15">G01</strain>
    </source>
</reference>
<sequence>MSSVSHLFLAFLCLIPSVFGQVTEFISIDCGGTGNYTDKRTGLAWISDAGVIVQKGISVRVGDVYGNAPQYQTRRDFPTDGKKYCYTLPTEERRRYIVRATFLYGTSMTGGTYPKFQLYLDATKWSTVTVMEASRVYVKEMIIRAPSHSIDVCLCCATTGSPFISTLEMRPLNLSMYATDYEDDFYLKVAERVNFGAPSQEAIRYPDDPYDRIWESDLERRPNFLVGVAPGTERINTTRNIDVNTREYPPVKVMQTAVVGTKGSLTYRLNLEDFPANARAYAYFAEVEDLGVNETRKFKMEQPYMPDYSNAVVNIAENANGSYTLYEPSYMNISLDFVLSFSFVKTRDSTRGPLLNAMEISRYVEIAAKTDEQDVRSLNALRSMSMQSPWTEEAGDPCIPTNWEWVTCSSTAPPRITKILLSGKKVKGEIPRELNNMEALTELWLDGNSLNGTIPDMSNLVNLKILHLENNQLTGPLPPYLGSLPYLQELHIQNNSLSGEIPPSLLRGNLTFSYEGNPHLRRVKRTRNKLVLGTSIGVLAVLFVLSISSILLLCRSRSKTSLQRNEKGNSWRTTTKPLNALSIARGGSLMEEGVAYYIPLPDIEEATNGFSRKIGKGSFGPVYYGKMKDGKEVAVKIMADSSSHGTKQFITEVALLSRIHHRNLVPLIGYCEEEHQRMLVYEYMHNGTLRDHIHGLEYLHTGCNPSIIHRDVKTSNILLDINLRAKVSDFGLSRQAEEDLTHISSVARGTVGYLDPEYYANQQLTEKSDVYSFGVVLLELISGRKPVSTEEYGSDWSIVHWARSLIRKGDVISIIDPTLVGSVKVESVWRIAEVAIQCVEQHSFSRPRMQEIILAIQDAFKIEKGTDKLDSSGSSKAQSSRKTLLTSFLDIQSPDLSNGSLVPSAR</sequence>
<keyword evidence="8" id="KW-0067">ATP-binding</keyword>
<keyword evidence="7" id="KW-0547">Nucleotide-binding</keyword>
<dbReference type="AlphaFoldDB" id="A0AAW2Q913"/>
<dbReference type="Pfam" id="PF00560">
    <property type="entry name" value="LRR_1"/>
    <property type="match status" value="2"/>
</dbReference>
<keyword evidence="5 13" id="KW-0732">Signal</keyword>
<feature type="signal peptide" evidence="13">
    <location>
        <begin position="1"/>
        <end position="20"/>
    </location>
</feature>
<dbReference type="SMART" id="SM00220">
    <property type="entry name" value="S_TKc"/>
    <property type="match status" value="1"/>
</dbReference>
<dbReference type="SUPFAM" id="SSF56112">
    <property type="entry name" value="Protein kinase-like (PK-like)"/>
    <property type="match status" value="1"/>
</dbReference>
<keyword evidence="4 12" id="KW-0812">Transmembrane</keyword>
<gene>
    <name evidence="15" type="ORF">Sangu_0524000</name>
</gene>
<proteinExistence type="predicted"/>
<keyword evidence="10 12" id="KW-0472">Membrane</keyword>
<dbReference type="Pfam" id="PF00069">
    <property type="entry name" value="Pkinase"/>
    <property type="match status" value="1"/>
</dbReference>
<dbReference type="FunFam" id="3.80.10.10:FF:000041">
    <property type="entry name" value="LRR receptor-like serine/threonine-protein kinase ERECTA"/>
    <property type="match status" value="1"/>
</dbReference>
<dbReference type="InterPro" id="IPR001611">
    <property type="entry name" value="Leu-rich_rpt"/>
</dbReference>
<evidence type="ECO:0000256" key="9">
    <source>
        <dbReference type="ARBA" id="ARBA00022989"/>
    </source>
</evidence>
<keyword evidence="9 12" id="KW-1133">Transmembrane helix</keyword>